<keyword evidence="3" id="KW-1185">Reference proteome</keyword>
<evidence type="ECO:0000313" key="2">
    <source>
        <dbReference type="EMBL" id="CAF9906026.1"/>
    </source>
</evidence>
<feature type="region of interest" description="Disordered" evidence="1">
    <location>
        <begin position="28"/>
        <end position="55"/>
    </location>
</feature>
<proteinExistence type="predicted"/>
<gene>
    <name evidence="2" type="ORF">ALECFALPRED_001944</name>
</gene>
<evidence type="ECO:0000256" key="1">
    <source>
        <dbReference type="SAM" id="MobiDB-lite"/>
    </source>
</evidence>
<comment type="caution">
    <text evidence="2">The sequence shown here is derived from an EMBL/GenBank/DDBJ whole genome shotgun (WGS) entry which is preliminary data.</text>
</comment>
<protein>
    <submittedName>
        <fullName evidence="2">Uncharacterized protein</fullName>
    </submittedName>
</protein>
<accession>A0A8H3EF67</accession>
<name>A0A8H3EF67_9LECA</name>
<dbReference type="EMBL" id="CAJPDR010000015">
    <property type="protein sequence ID" value="CAF9906026.1"/>
    <property type="molecule type" value="Genomic_DNA"/>
</dbReference>
<evidence type="ECO:0000313" key="3">
    <source>
        <dbReference type="Proteomes" id="UP000664203"/>
    </source>
</evidence>
<organism evidence="2 3">
    <name type="scientific">Alectoria fallacina</name>
    <dbReference type="NCBI Taxonomy" id="1903189"/>
    <lineage>
        <taxon>Eukaryota</taxon>
        <taxon>Fungi</taxon>
        <taxon>Dikarya</taxon>
        <taxon>Ascomycota</taxon>
        <taxon>Pezizomycotina</taxon>
        <taxon>Lecanoromycetes</taxon>
        <taxon>OSLEUM clade</taxon>
        <taxon>Lecanoromycetidae</taxon>
        <taxon>Lecanorales</taxon>
        <taxon>Lecanorineae</taxon>
        <taxon>Parmeliaceae</taxon>
        <taxon>Alectoria</taxon>
    </lineage>
</organism>
<sequence length="106" mass="11589">MKQLGELRKREALATFLGDKEVCAPEAGSQHALGSAAEDLTESSTEDTSILAPPDSDVAEAESVLAEDDRNHQPFLESTLWRSVIKKFVIDSMHGVFGSREDLLMN</sequence>
<dbReference type="Proteomes" id="UP000664203">
    <property type="component" value="Unassembled WGS sequence"/>
</dbReference>
<reference evidence="2" key="1">
    <citation type="submission" date="2021-03" db="EMBL/GenBank/DDBJ databases">
        <authorList>
            <person name="Tagirdzhanova G."/>
        </authorList>
    </citation>
    <scope>NUCLEOTIDE SEQUENCE</scope>
</reference>
<dbReference type="AlphaFoldDB" id="A0A8H3EF67"/>